<protein>
    <submittedName>
        <fullName evidence="2">Uncharacterized protein</fullName>
    </submittedName>
</protein>
<dbReference type="Proteomes" id="UP000184267">
    <property type="component" value="Unassembled WGS sequence"/>
</dbReference>
<feature type="region of interest" description="Disordered" evidence="1">
    <location>
        <begin position="247"/>
        <end position="389"/>
    </location>
</feature>
<dbReference type="OrthoDB" id="10586231at2759"/>
<dbReference type="AlphaFoldDB" id="A0A1M2V7J7"/>
<feature type="compositionally biased region" description="Polar residues" evidence="1">
    <location>
        <begin position="110"/>
        <end position="120"/>
    </location>
</feature>
<comment type="caution">
    <text evidence="2">The sequence shown here is derived from an EMBL/GenBank/DDBJ whole genome shotgun (WGS) entry which is preliminary data.</text>
</comment>
<keyword evidence="3" id="KW-1185">Reference proteome</keyword>
<reference evidence="2 3" key="1">
    <citation type="submission" date="2016-10" db="EMBL/GenBank/DDBJ databases">
        <title>Genome sequence of the basidiomycete white-rot fungus Trametes pubescens.</title>
        <authorList>
            <person name="Makela M.R."/>
            <person name="Granchi Z."/>
            <person name="Peng M."/>
            <person name="De Vries R.P."/>
            <person name="Grigoriev I."/>
            <person name="Riley R."/>
            <person name="Hilden K."/>
        </authorList>
    </citation>
    <scope>NUCLEOTIDE SEQUENCE [LARGE SCALE GENOMIC DNA]</scope>
    <source>
        <strain evidence="2 3">FBCC735</strain>
    </source>
</reference>
<feature type="compositionally biased region" description="Acidic residues" evidence="1">
    <location>
        <begin position="332"/>
        <end position="342"/>
    </location>
</feature>
<evidence type="ECO:0000313" key="2">
    <source>
        <dbReference type="EMBL" id="OJT03552.1"/>
    </source>
</evidence>
<name>A0A1M2V7J7_TRAPU</name>
<feature type="compositionally biased region" description="Acidic residues" evidence="1">
    <location>
        <begin position="134"/>
        <end position="144"/>
    </location>
</feature>
<accession>A0A1M2V7J7</accession>
<organism evidence="2 3">
    <name type="scientific">Trametes pubescens</name>
    <name type="common">White-rot fungus</name>
    <dbReference type="NCBI Taxonomy" id="154538"/>
    <lineage>
        <taxon>Eukaryota</taxon>
        <taxon>Fungi</taxon>
        <taxon>Dikarya</taxon>
        <taxon>Basidiomycota</taxon>
        <taxon>Agaricomycotina</taxon>
        <taxon>Agaricomycetes</taxon>
        <taxon>Polyporales</taxon>
        <taxon>Polyporaceae</taxon>
        <taxon>Trametes</taxon>
    </lineage>
</organism>
<dbReference type="EMBL" id="MNAD01001609">
    <property type="protein sequence ID" value="OJT03552.1"/>
    <property type="molecule type" value="Genomic_DNA"/>
</dbReference>
<sequence>MATEVLEANGVKPSGHHHRPNKSVPVPPASRRRKRASGEASSNLPVQEELQQPPSKRRRPSSEIPEQAEPEPFASGSRYEDNEVSVLRLLPFVSADRENVYDDAMDDVKSSGQDGTSDMLRSSPPVPGTSTVDITEDSEVEEERLVEVHLSSRNGFALPESSGKGSMTRASTPLVKRESSPVPVKREPSPETPGPISSWPEATGEIDITPKIEDCGYEEESVVEVHLNSSNQRAIFGEQSFRRVKQEAVKQEECPPEPVSVLYEPATPTIKYEEPEETVVEVREHLLRAHGLAPPAPKPSKRGAESQDPDDAPGPSDPKRQRQEPGVKSETLSDDEEDENSLEEQLALLQSRLEKKRAKKTNAVVKREMSPIRVPIASDDEVIDLTSSP</sequence>
<feature type="compositionally biased region" description="Polar residues" evidence="1">
    <location>
        <begin position="39"/>
        <end position="54"/>
    </location>
</feature>
<feature type="compositionally biased region" description="Basic and acidic residues" evidence="1">
    <location>
        <begin position="175"/>
        <end position="189"/>
    </location>
</feature>
<gene>
    <name evidence="2" type="ORF">TRAPUB_5831</name>
</gene>
<feature type="region of interest" description="Disordered" evidence="1">
    <location>
        <begin position="98"/>
        <end position="205"/>
    </location>
</feature>
<proteinExistence type="predicted"/>
<evidence type="ECO:0000313" key="3">
    <source>
        <dbReference type="Proteomes" id="UP000184267"/>
    </source>
</evidence>
<feature type="region of interest" description="Disordered" evidence="1">
    <location>
        <begin position="1"/>
        <end position="81"/>
    </location>
</feature>
<evidence type="ECO:0000256" key="1">
    <source>
        <dbReference type="SAM" id="MobiDB-lite"/>
    </source>
</evidence>
<feature type="compositionally biased region" description="Basic and acidic residues" evidence="1">
    <location>
        <begin position="317"/>
        <end position="327"/>
    </location>
</feature>